<dbReference type="Pfam" id="PF00096">
    <property type="entry name" value="zf-C2H2"/>
    <property type="match status" value="1"/>
</dbReference>
<protein>
    <submittedName>
        <fullName evidence="3">Zinc finger protein 70</fullName>
    </submittedName>
</protein>
<keyword evidence="4" id="KW-1185">Reference proteome</keyword>
<evidence type="ECO:0000256" key="1">
    <source>
        <dbReference type="PROSITE-ProRule" id="PRU00042"/>
    </source>
</evidence>
<evidence type="ECO:0000313" key="3">
    <source>
        <dbReference type="EMBL" id="KFP14054.1"/>
    </source>
</evidence>
<dbReference type="InterPro" id="IPR036236">
    <property type="entry name" value="Znf_C2H2_sf"/>
</dbReference>
<evidence type="ECO:0000313" key="4">
    <source>
        <dbReference type="Proteomes" id="UP000053119"/>
    </source>
</evidence>
<dbReference type="Proteomes" id="UP000053119">
    <property type="component" value="Unassembled WGS sequence"/>
</dbReference>
<dbReference type="AlphaFoldDB" id="A0A091IZB1"/>
<gene>
    <name evidence="3" type="ORF">Z169_06958</name>
</gene>
<dbReference type="InterPro" id="IPR013087">
    <property type="entry name" value="Znf_C2H2_type"/>
</dbReference>
<evidence type="ECO:0000259" key="2">
    <source>
        <dbReference type="PROSITE" id="PS50157"/>
    </source>
</evidence>
<name>A0A091IZB1_EGRGA</name>
<keyword evidence="1" id="KW-0479">Metal-binding</keyword>
<reference evidence="3 4" key="1">
    <citation type="submission" date="2014-04" db="EMBL/GenBank/DDBJ databases">
        <title>Genome evolution of avian class.</title>
        <authorList>
            <person name="Zhang G."/>
            <person name="Li C."/>
        </authorList>
    </citation>
    <scope>NUCLEOTIDE SEQUENCE [LARGE SCALE GENOMIC DNA]</scope>
    <source>
        <strain evidence="3">BGI_Z169</strain>
    </source>
</reference>
<feature type="domain" description="C2H2-type" evidence="2">
    <location>
        <begin position="1"/>
        <end position="26"/>
    </location>
</feature>
<organism evidence="3 4">
    <name type="scientific">Egretta garzetta</name>
    <name type="common">Little egret</name>
    <dbReference type="NCBI Taxonomy" id="188379"/>
    <lineage>
        <taxon>Eukaryota</taxon>
        <taxon>Metazoa</taxon>
        <taxon>Chordata</taxon>
        <taxon>Craniata</taxon>
        <taxon>Vertebrata</taxon>
        <taxon>Euteleostomi</taxon>
        <taxon>Archelosauria</taxon>
        <taxon>Archosauria</taxon>
        <taxon>Dinosauria</taxon>
        <taxon>Saurischia</taxon>
        <taxon>Theropoda</taxon>
        <taxon>Coelurosauria</taxon>
        <taxon>Aves</taxon>
        <taxon>Neognathae</taxon>
        <taxon>Neoaves</taxon>
        <taxon>Aequornithes</taxon>
        <taxon>Pelecaniformes</taxon>
        <taxon>Ardeidae</taxon>
        <taxon>Egretta</taxon>
    </lineage>
</organism>
<feature type="non-terminal residue" evidence="3">
    <location>
        <position position="1"/>
    </location>
</feature>
<sequence length="46" mass="5023">CCDCGKGFDGNSDLTQHQLVPTSEKPDLRALCGKSWSQDSSLTQHQ</sequence>
<dbReference type="EMBL" id="KK501303">
    <property type="protein sequence ID" value="KFP14054.1"/>
    <property type="molecule type" value="Genomic_DNA"/>
</dbReference>
<keyword evidence="1" id="KW-0863">Zinc-finger</keyword>
<dbReference type="Gene3D" id="3.30.160.60">
    <property type="entry name" value="Classic Zinc Finger"/>
    <property type="match status" value="1"/>
</dbReference>
<keyword evidence="1" id="KW-0862">Zinc</keyword>
<dbReference type="GO" id="GO:0008270">
    <property type="term" value="F:zinc ion binding"/>
    <property type="evidence" value="ECO:0007669"/>
    <property type="project" value="UniProtKB-KW"/>
</dbReference>
<accession>A0A091IZB1</accession>
<proteinExistence type="predicted"/>
<dbReference type="SUPFAM" id="SSF57667">
    <property type="entry name" value="beta-beta-alpha zinc fingers"/>
    <property type="match status" value="1"/>
</dbReference>
<feature type="non-terminal residue" evidence="3">
    <location>
        <position position="46"/>
    </location>
</feature>
<dbReference type="PROSITE" id="PS50157">
    <property type="entry name" value="ZINC_FINGER_C2H2_2"/>
    <property type="match status" value="1"/>
</dbReference>